<dbReference type="GO" id="GO:0004806">
    <property type="term" value="F:triacylglycerol lipase activity"/>
    <property type="evidence" value="ECO:0007669"/>
    <property type="project" value="TreeGrafter"/>
</dbReference>
<evidence type="ECO:0000313" key="6">
    <source>
        <dbReference type="EMBL" id="XBH02003.1"/>
    </source>
</evidence>
<evidence type="ECO:0000256" key="4">
    <source>
        <dbReference type="SAM" id="SignalP"/>
    </source>
</evidence>
<accession>A0AAU7C9B9</accession>
<evidence type="ECO:0000256" key="2">
    <source>
        <dbReference type="ARBA" id="ARBA00022801"/>
    </source>
</evidence>
<feature type="region of interest" description="Disordered" evidence="3">
    <location>
        <begin position="29"/>
        <end position="56"/>
    </location>
</feature>
<evidence type="ECO:0000259" key="5">
    <source>
        <dbReference type="Pfam" id="PF20434"/>
    </source>
</evidence>
<dbReference type="Pfam" id="PF20434">
    <property type="entry name" value="BD-FAE"/>
    <property type="match status" value="1"/>
</dbReference>
<sequence>MTTLASFPRRFQAAGLMAGLAILLSTPPQAQAQDVKEKPKVAKKAPPRYSVPPTFSNVPYGDHERQVLDFFKADTKEPAPLVVHIHGGGWVNGDKVGVGNLKKLLDSGISVASINYRFTTQAQEAGIKPPVSWPLGDAARAIQFLRSKAGEWNIDKTRIAATGGSAGACSSLWLAFHDDMAKPDSTDPVARESTRLTAAAVNGAQTSLDPLQLREWIPNMRYGGHAFGFTKASARDSQFQQFYDHRSDVLDWINEYSPYVHAGPGDPPVFLDYPGQDKPPVKGEEQKDPTHTAVLGLLLEEKLKSVGDEVHLAYPGHPDPEYANTTEFLIAKLKGTKP</sequence>
<feature type="chain" id="PRO_5043929986" evidence="4">
    <location>
        <begin position="33"/>
        <end position="338"/>
    </location>
</feature>
<reference evidence="6" key="1">
    <citation type="submission" date="2024-05" db="EMBL/GenBank/DDBJ databases">
        <title>Planctomycetes of the genus Singulisphaera possess chitinolytic capabilities.</title>
        <authorList>
            <person name="Ivanova A."/>
        </authorList>
    </citation>
    <scope>NUCLEOTIDE SEQUENCE</scope>
    <source>
        <strain evidence="6">Ch08T</strain>
    </source>
</reference>
<comment type="similarity">
    <text evidence="1">Belongs to the 'GDXG' lipolytic enzyme family.</text>
</comment>
<organism evidence="6">
    <name type="scientific">Singulisphaera sp. Ch08</name>
    <dbReference type="NCBI Taxonomy" id="3120278"/>
    <lineage>
        <taxon>Bacteria</taxon>
        <taxon>Pseudomonadati</taxon>
        <taxon>Planctomycetota</taxon>
        <taxon>Planctomycetia</taxon>
        <taxon>Isosphaerales</taxon>
        <taxon>Isosphaeraceae</taxon>
        <taxon>Singulisphaera</taxon>
    </lineage>
</organism>
<evidence type="ECO:0000256" key="1">
    <source>
        <dbReference type="ARBA" id="ARBA00010515"/>
    </source>
</evidence>
<keyword evidence="2 6" id="KW-0378">Hydrolase</keyword>
<feature type="signal peptide" evidence="4">
    <location>
        <begin position="1"/>
        <end position="32"/>
    </location>
</feature>
<dbReference type="Gene3D" id="3.40.50.1820">
    <property type="entry name" value="alpha/beta hydrolase"/>
    <property type="match status" value="1"/>
</dbReference>
<dbReference type="RefSeq" id="WP_406694747.1">
    <property type="nucleotide sequence ID" value="NZ_CP155447.1"/>
</dbReference>
<feature type="domain" description="BD-FAE-like" evidence="5">
    <location>
        <begin position="72"/>
        <end position="271"/>
    </location>
</feature>
<name>A0AAU7C9B9_9BACT</name>
<proteinExistence type="inferred from homology"/>
<dbReference type="PANTHER" id="PTHR48081">
    <property type="entry name" value="AB HYDROLASE SUPERFAMILY PROTEIN C4A8.06C"/>
    <property type="match status" value="1"/>
</dbReference>
<dbReference type="SUPFAM" id="SSF53474">
    <property type="entry name" value="alpha/beta-Hydrolases"/>
    <property type="match status" value="1"/>
</dbReference>
<dbReference type="EMBL" id="CP155447">
    <property type="protein sequence ID" value="XBH02003.1"/>
    <property type="molecule type" value="Genomic_DNA"/>
</dbReference>
<dbReference type="InterPro" id="IPR029058">
    <property type="entry name" value="AB_hydrolase_fold"/>
</dbReference>
<dbReference type="InterPro" id="IPR050300">
    <property type="entry name" value="GDXG_lipolytic_enzyme"/>
</dbReference>
<dbReference type="AlphaFoldDB" id="A0AAU7C9B9"/>
<gene>
    <name evidence="6" type="ORF">V5E97_27210</name>
</gene>
<keyword evidence="4" id="KW-0732">Signal</keyword>
<dbReference type="InterPro" id="IPR049492">
    <property type="entry name" value="BD-FAE-like_dom"/>
</dbReference>
<protein>
    <submittedName>
        <fullName evidence="6">Alpha/beta hydrolase</fullName>
    </submittedName>
</protein>
<evidence type="ECO:0000256" key="3">
    <source>
        <dbReference type="SAM" id="MobiDB-lite"/>
    </source>
</evidence>
<dbReference type="PANTHER" id="PTHR48081:SF30">
    <property type="entry name" value="ACETYL-HYDROLASE LIPR-RELATED"/>
    <property type="match status" value="1"/>
</dbReference>